<dbReference type="EMBL" id="JACDUR010000001">
    <property type="protein sequence ID" value="MBA2888839.1"/>
    <property type="molecule type" value="Genomic_DNA"/>
</dbReference>
<evidence type="ECO:0000313" key="2">
    <source>
        <dbReference type="EMBL" id="MBA2888839.1"/>
    </source>
</evidence>
<reference evidence="2 3" key="1">
    <citation type="submission" date="2020-07" db="EMBL/GenBank/DDBJ databases">
        <title>Genomic Encyclopedia of Type Strains, Phase IV (KMG-IV): sequencing the most valuable type-strain genomes for metagenomic binning, comparative biology and taxonomic classification.</title>
        <authorList>
            <person name="Goeker M."/>
        </authorList>
    </citation>
    <scope>NUCLEOTIDE SEQUENCE [LARGE SCALE GENOMIC DNA]</scope>
    <source>
        <strain evidence="2 3">DSM 45533</strain>
    </source>
</reference>
<evidence type="ECO:0000259" key="1">
    <source>
        <dbReference type="Pfam" id="PF14020"/>
    </source>
</evidence>
<keyword evidence="3" id="KW-1185">Reference proteome</keyword>
<protein>
    <recommendedName>
        <fullName evidence="1">DUF4236 domain-containing protein</fullName>
    </recommendedName>
</protein>
<dbReference type="InterPro" id="IPR025330">
    <property type="entry name" value="DUF4236"/>
</dbReference>
<dbReference type="RefSeq" id="WP_246377061.1">
    <property type="nucleotide sequence ID" value="NZ_BAABAM010000001.1"/>
</dbReference>
<dbReference type="AlphaFoldDB" id="A0A7W0CD71"/>
<sequence>MPMGLSYRKSFKLGPFRINLSNKGVGHSYGNKLFRVTHGPDGRRTVSLNLPGNLTWRKTTRRR</sequence>
<dbReference type="Proteomes" id="UP000530928">
    <property type="component" value="Unassembled WGS sequence"/>
</dbReference>
<proteinExistence type="predicted"/>
<gene>
    <name evidence="2" type="ORF">HNR30_000174</name>
</gene>
<comment type="caution">
    <text evidence="2">The sequence shown here is derived from an EMBL/GenBank/DDBJ whole genome shotgun (WGS) entry which is preliminary data.</text>
</comment>
<evidence type="ECO:0000313" key="3">
    <source>
        <dbReference type="Proteomes" id="UP000530928"/>
    </source>
</evidence>
<name>A0A7W0CD71_9ACTN</name>
<dbReference type="Pfam" id="PF14020">
    <property type="entry name" value="DUF4236"/>
    <property type="match status" value="1"/>
</dbReference>
<organism evidence="2 3">
    <name type="scientific">Nonomuraea soli</name>
    <dbReference type="NCBI Taxonomy" id="1032476"/>
    <lineage>
        <taxon>Bacteria</taxon>
        <taxon>Bacillati</taxon>
        <taxon>Actinomycetota</taxon>
        <taxon>Actinomycetes</taxon>
        <taxon>Streptosporangiales</taxon>
        <taxon>Streptosporangiaceae</taxon>
        <taxon>Nonomuraea</taxon>
    </lineage>
</organism>
<accession>A0A7W0CD71</accession>
<feature type="domain" description="DUF4236" evidence="1">
    <location>
        <begin position="5"/>
        <end position="57"/>
    </location>
</feature>